<dbReference type="SUPFAM" id="SSF55298">
    <property type="entry name" value="YjgF-like"/>
    <property type="match status" value="1"/>
</dbReference>
<dbReference type="PANTHER" id="PTHR11803">
    <property type="entry name" value="2-IMINOBUTANOATE/2-IMINOPROPANOATE DEAMINASE RIDA"/>
    <property type="match status" value="1"/>
</dbReference>
<gene>
    <name evidence="2" type="ORF">VW35_05730</name>
</gene>
<dbReference type="PATRIC" id="fig|361041.3.peg.462"/>
<evidence type="ECO:0000256" key="1">
    <source>
        <dbReference type="ARBA" id="ARBA00010552"/>
    </source>
</evidence>
<evidence type="ECO:0000313" key="2">
    <source>
        <dbReference type="EMBL" id="KKB80442.1"/>
    </source>
</evidence>
<dbReference type="InterPro" id="IPR006175">
    <property type="entry name" value="YjgF/YER057c/UK114"/>
</dbReference>
<organism evidence="2 3">
    <name type="scientific">Devosia soli</name>
    <dbReference type="NCBI Taxonomy" id="361041"/>
    <lineage>
        <taxon>Bacteria</taxon>
        <taxon>Pseudomonadati</taxon>
        <taxon>Pseudomonadota</taxon>
        <taxon>Alphaproteobacteria</taxon>
        <taxon>Hyphomicrobiales</taxon>
        <taxon>Devosiaceae</taxon>
        <taxon>Devosia</taxon>
    </lineage>
</organism>
<reference evidence="2 3" key="1">
    <citation type="submission" date="2015-03" db="EMBL/GenBank/DDBJ databases">
        <authorList>
            <person name="Hassan Y.I."/>
            <person name="Lepp D."/>
            <person name="Zhou T."/>
        </authorList>
    </citation>
    <scope>NUCLEOTIDE SEQUENCE [LARGE SCALE GENOMIC DNA]</scope>
    <source>
        <strain evidence="2 3">GH2-10</strain>
    </source>
</reference>
<dbReference type="GO" id="GO:0005829">
    <property type="term" value="C:cytosol"/>
    <property type="evidence" value="ECO:0007669"/>
    <property type="project" value="TreeGrafter"/>
</dbReference>
<dbReference type="Pfam" id="PF01042">
    <property type="entry name" value="Ribonuc_L-PSP"/>
    <property type="match status" value="1"/>
</dbReference>
<comment type="similarity">
    <text evidence="1">Belongs to the RutC family.</text>
</comment>
<evidence type="ECO:0000313" key="3">
    <source>
        <dbReference type="Proteomes" id="UP000033514"/>
    </source>
</evidence>
<dbReference type="Gene3D" id="3.30.1330.40">
    <property type="entry name" value="RutC-like"/>
    <property type="match status" value="1"/>
</dbReference>
<proteinExistence type="inferred from homology"/>
<dbReference type="PANTHER" id="PTHR11803:SF58">
    <property type="entry name" value="PROTEIN HMF1-RELATED"/>
    <property type="match status" value="1"/>
</dbReference>
<dbReference type="CDD" id="cd00448">
    <property type="entry name" value="YjgF_YER057c_UK114_family"/>
    <property type="match status" value="1"/>
</dbReference>
<comment type="caution">
    <text evidence="2">The sequence shown here is derived from an EMBL/GenBank/DDBJ whole genome shotgun (WGS) entry which is preliminary data.</text>
</comment>
<sequence length="132" mass="14015">MKVEFVQPAGMYHSPVFSQGIIIPASARILIIGGQNSVNEKGEVMHKGDVAQQTALALSNLQKVLEAAGAGLENLVKTTIIMRADIDLGAAFAEWMKVWGGRPNPPTVTALRVAGLANPDFLIEIEAQAVLP</sequence>
<dbReference type="STRING" id="361041.VW35_05730"/>
<keyword evidence="3" id="KW-1185">Reference proteome</keyword>
<dbReference type="EMBL" id="LAJG01000014">
    <property type="protein sequence ID" value="KKB80442.1"/>
    <property type="molecule type" value="Genomic_DNA"/>
</dbReference>
<dbReference type="AlphaFoldDB" id="A0A0F5LFS3"/>
<dbReference type="InterPro" id="IPR035959">
    <property type="entry name" value="RutC-like_sf"/>
</dbReference>
<dbReference type="OrthoDB" id="5520786at2"/>
<accession>A0A0F5LFS3</accession>
<dbReference type="Proteomes" id="UP000033514">
    <property type="component" value="Unassembled WGS sequence"/>
</dbReference>
<name>A0A0F5LFS3_9HYPH</name>
<protein>
    <submittedName>
        <fullName evidence="2">Uncharacterized protein</fullName>
    </submittedName>
</protein>
<dbReference type="GO" id="GO:0019239">
    <property type="term" value="F:deaminase activity"/>
    <property type="evidence" value="ECO:0007669"/>
    <property type="project" value="TreeGrafter"/>
</dbReference>